<evidence type="ECO:0000313" key="2">
    <source>
        <dbReference type="EMBL" id="CAE6339113.1"/>
    </source>
</evidence>
<dbReference type="Proteomes" id="UP000663846">
    <property type="component" value="Unassembled WGS sequence"/>
</dbReference>
<reference evidence="2" key="1">
    <citation type="submission" date="2021-01" db="EMBL/GenBank/DDBJ databases">
        <authorList>
            <person name="Kaushik A."/>
        </authorList>
    </citation>
    <scope>NUCLEOTIDE SEQUENCE</scope>
    <source>
        <strain evidence="2">AG1-1C</strain>
    </source>
</reference>
<dbReference type="EMBL" id="CAJMWS010000020">
    <property type="protein sequence ID" value="CAE6339113.1"/>
    <property type="molecule type" value="Genomic_DNA"/>
</dbReference>
<evidence type="ECO:0000313" key="3">
    <source>
        <dbReference type="Proteomes" id="UP000663846"/>
    </source>
</evidence>
<name>A0A8H2W6R5_9AGAM</name>
<comment type="caution">
    <text evidence="2">The sequence shown here is derived from an EMBL/GenBank/DDBJ whole genome shotgun (WGS) entry which is preliminary data.</text>
</comment>
<accession>A0A8H2W6R5</accession>
<proteinExistence type="predicted"/>
<protein>
    <submittedName>
        <fullName evidence="2">Uncharacterized protein</fullName>
    </submittedName>
</protein>
<sequence length="225" mass="25683">MAILAANGLRDKYRNGFETYDQRIQLLHSERMELEAIEKRRLEDLLEQDRYLITAEVHKITEIIDSTIYPSLGLHADSPESDIPAQLKQRYPLLDELPKSVRKTYDPSEVKDKGFQILKSRLLFVRACFARNPELSTTQRNGCIDYVFNRLPNPVLGHPDGLPTCLEPRSTDSRLLISWTIGSNPFHDVAPHESMENGGPPPKDPEFIEKLPSLESTYPELSEVV</sequence>
<evidence type="ECO:0000256" key="1">
    <source>
        <dbReference type="SAM" id="MobiDB-lite"/>
    </source>
</evidence>
<feature type="region of interest" description="Disordered" evidence="1">
    <location>
        <begin position="189"/>
        <end position="225"/>
    </location>
</feature>
<organism evidence="2 3">
    <name type="scientific">Rhizoctonia solani</name>
    <dbReference type="NCBI Taxonomy" id="456999"/>
    <lineage>
        <taxon>Eukaryota</taxon>
        <taxon>Fungi</taxon>
        <taxon>Dikarya</taxon>
        <taxon>Basidiomycota</taxon>
        <taxon>Agaricomycotina</taxon>
        <taxon>Agaricomycetes</taxon>
        <taxon>Cantharellales</taxon>
        <taxon>Ceratobasidiaceae</taxon>
        <taxon>Rhizoctonia</taxon>
    </lineage>
</organism>
<gene>
    <name evidence="2" type="ORF">RDB_LOCUS2860</name>
</gene>
<dbReference type="AlphaFoldDB" id="A0A8H2W6R5"/>